<proteinExistence type="inferred from homology"/>
<feature type="region of interest" description="Disordered" evidence="3">
    <location>
        <begin position="135"/>
        <end position="190"/>
    </location>
</feature>
<dbReference type="STRING" id="68775.A0A5C3M0E5"/>
<dbReference type="Pfam" id="PF05071">
    <property type="entry name" value="NDUFA12"/>
    <property type="match status" value="1"/>
</dbReference>
<name>A0A5C3M0E5_9AGAR</name>
<dbReference type="InterPro" id="IPR052618">
    <property type="entry name" value="ComplexI_NDUFA12"/>
</dbReference>
<dbReference type="Proteomes" id="UP000308652">
    <property type="component" value="Unassembled WGS sequence"/>
</dbReference>
<evidence type="ECO:0000256" key="1">
    <source>
        <dbReference type="ARBA" id="ARBA00007355"/>
    </source>
</evidence>
<dbReference type="PANTHER" id="PTHR32470:SF2">
    <property type="entry name" value="NADH DEHYDROGENASE [UBIQUINONE] 1 ALPHA SUBCOMPLEX ASSEMBLY FACTOR 2"/>
    <property type="match status" value="1"/>
</dbReference>
<comment type="similarity">
    <text evidence="1">Belongs to the complex I NDUFA12 subunit family.</text>
</comment>
<evidence type="ECO:0000313" key="5">
    <source>
        <dbReference type="Proteomes" id="UP000308652"/>
    </source>
</evidence>
<accession>A0A5C3M0E5</accession>
<dbReference type="EMBL" id="ML213631">
    <property type="protein sequence ID" value="TFK34471.1"/>
    <property type="molecule type" value="Genomic_DNA"/>
</dbReference>
<dbReference type="PANTHER" id="PTHR32470">
    <property type="entry name" value="ADH DEHYDROGENASE [UBIQUINONE] 1 ALPHA SUBCOMPLEX ASSEMBLY FACTOR 2"/>
    <property type="match status" value="1"/>
</dbReference>
<dbReference type="InterPro" id="IPR007763">
    <property type="entry name" value="NDUFA12"/>
</dbReference>
<keyword evidence="5" id="KW-1185">Reference proteome</keyword>
<feature type="coiled-coil region" evidence="2">
    <location>
        <begin position="95"/>
        <end position="122"/>
    </location>
</feature>
<evidence type="ECO:0000256" key="3">
    <source>
        <dbReference type="SAM" id="MobiDB-lite"/>
    </source>
</evidence>
<evidence type="ECO:0008006" key="6">
    <source>
        <dbReference type="Google" id="ProtNLM"/>
    </source>
</evidence>
<dbReference type="GO" id="GO:0045271">
    <property type="term" value="C:respiratory chain complex I"/>
    <property type="evidence" value="ECO:0007669"/>
    <property type="project" value="InterPro"/>
</dbReference>
<dbReference type="GO" id="GO:0005739">
    <property type="term" value="C:mitochondrion"/>
    <property type="evidence" value="ECO:0007669"/>
    <property type="project" value="TreeGrafter"/>
</dbReference>
<keyword evidence="2" id="KW-0175">Coiled coil</keyword>
<evidence type="ECO:0000256" key="2">
    <source>
        <dbReference type="SAM" id="Coils"/>
    </source>
</evidence>
<dbReference type="OrthoDB" id="10255576at2759"/>
<dbReference type="AlphaFoldDB" id="A0A5C3M0E5"/>
<dbReference type="GO" id="GO:0032981">
    <property type="term" value="P:mitochondrial respiratory chain complex I assembly"/>
    <property type="evidence" value="ECO:0007669"/>
    <property type="project" value="TreeGrafter"/>
</dbReference>
<sequence>MSIISRIWNAVRNPVRYVGRDLEGNRFYEAPSSTDDPRRTKRTIQYRDQEEVWKYIGGGKRLPIQWSSWLTHTRPYPPSLEELQADLARQHRVLMNAAMIEARDEEERKQALQLRNADRERLQAPPPEPIQAQVKLEALSTHDAEALPSPPPPNAQLESAKEQEQPKSPWKHNIDPEPESWTPRARRRGQ</sequence>
<protein>
    <recommendedName>
        <fullName evidence="6">NADH dehydrogenase [ubiquinone] 1 alpha subcomplex subunit</fullName>
    </recommendedName>
</protein>
<organism evidence="4 5">
    <name type="scientific">Crucibulum laeve</name>
    <dbReference type="NCBI Taxonomy" id="68775"/>
    <lineage>
        <taxon>Eukaryota</taxon>
        <taxon>Fungi</taxon>
        <taxon>Dikarya</taxon>
        <taxon>Basidiomycota</taxon>
        <taxon>Agaricomycotina</taxon>
        <taxon>Agaricomycetes</taxon>
        <taxon>Agaricomycetidae</taxon>
        <taxon>Agaricales</taxon>
        <taxon>Agaricineae</taxon>
        <taxon>Nidulariaceae</taxon>
        <taxon>Crucibulum</taxon>
    </lineage>
</organism>
<gene>
    <name evidence="4" type="ORF">BDQ12DRAFT_689665</name>
</gene>
<reference evidence="4 5" key="1">
    <citation type="journal article" date="2019" name="Nat. Ecol. Evol.">
        <title>Megaphylogeny resolves global patterns of mushroom evolution.</title>
        <authorList>
            <person name="Varga T."/>
            <person name="Krizsan K."/>
            <person name="Foldi C."/>
            <person name="Dima B."/>
            <person name="Sanchez-Garcia M."/>
            <person name="Sanchez-Ramirez S."/>
            <person name="Szollosi G.J."/>
            <person name="Szarkandi J.G."/>
            <person name="Papp V."/>
            <person name="Albert L."/>
            <person name="Andreopoulos W."/>
            <person name="Angelini C."/>
            <person name="Antonin V."/>
            <person name="Barry K.W."/>
            <person name="Bougher N.L."/>
            <person name="Buchanan P."/>
            <person name="Buyck B."/>
            <person name="Bense V."/>
            <person name="Catcheside P."/>
            <person name="Chovatia M."/>
            <person name="Cooper J."/>
            <person name="Damon W."/>
            <person name="Desjardin D."/>
            <person name="Finy P."/>
            <person name="Geml J."/>
            <person name="Haridas S."/>
            <person name="Hughes K."/>
            <person name="Justo A."/>
            <person name="Karasinski D."/>
            <person name="Kautmanova I."/>
            <person name="Kiss B."/>
            <person name="Kocsube S."/>
            <person name="Kotiranta H."/>
            <person name="LaButti K.M."/>
            <person name="Lechner B.E."/>
            <person name="Liimatainen K."/>
            <person name="Lipzen A."/>
            <person name="Lukacs Z."/>
            <person name="Mihaltcheva S."/>
            <person name="Morgado L.N."/>
            <person name="Niskanen T."/>
            <person name="Noordeloos M.E."/>
            <person name="Ohm R.A."/>
            <person name="Ortiz-Santana B."/>
            <person name="Ovrebo C."/>
            <person name="Racz N."/>
            <person name="Riley R."/>
            <person name="Savchenko A."/>
            <person name="Shiryaev A."/>
            <person name="Soop K."/>
            <person name="Spirin V."/>
            <person name="Szebenyi C."/>
            <person name="Tomsovsky M."/>
            <person name="Tulloss R.E."/>
            <person name="Uehling J."/>
            <person name="Grigoriev I.V."/>
            <person name="Vagvolgyi C."/>
            <person name="Papp T."/>
            <person name="Martin F.M."/>
            <person name="Miettinen O."/>
            <person name="Hibbett D.S."/>
            <person name="Nagy L.G."/>
        </authorList>
    </citation>
    <scope>NUCLEOTIDE SEQUENCE [LARGE SCALE GENOMIC DNA]</scope>
    <source>
        <strain evidence="4 5">CBS 166.37</strain>
    </source>
</reference>
<evidence type="ECO:0000313" key="4">
    <source>
        <dbReference type="EMBL" id="TFK34471.1"/>
    </source>
</evidence>